<accession>K7LLD4</accession>
<dbReference type="EnsemblPlants" id="KRH35600">
    <property type="protein sequence ID" value="KRH35600"/>
    <property type="gene ID" value="GLYMA_10G252600"/>
</dbReference>
<dbReference type="HOGENOM" id="CLU_3054202_0_0_1"/>
<evidence type="ECO:0000256" key="1">
    <source>
        <dbReference type="SAM" id="MobiDB-lite"/>
    </source>
</evidence>
<evidence type="ECO:0000313" key="2">
    <source>
        <dbReference type="EMBL" id="KRH35600.1"/>
    </source>
</evidence>
<reference evidence="2" key="3">
    <citation type="submission" date="2018-07" db="EMBL/GenBank/DDBJ databases">
        <title>WGS assembly of Glycine max.</title>
        <authorList>
            <person name="Schmutz J."/>
            <person name="Cannon S."/>
            <person name="Schlueter J."/>
            <person name="Ma J."/>
            <person name="Mitros T."/>
            <person name="Nelson W."/>
            <person name="Hyten D."/>
            <person name="Song Q."/>
            <person name="Thelen J."/>
            <person name="Cheng J."/>
            <person name="Xu D."/>
            <person name="Hellsten U."/>
            <person name="May G."/>
            <person name="Yu Y."/>
            <person name="Sakurai T."/>
            <person name="Umezawa T."/>
            <person name="Bhattacharyya M."/>
            <person name="Sandhu D."/>
            <person name="Valliyodan B."/>
            <person name="Lindquist E."/>
            <person name="Peto M."/>
            <person name="Grant D."/>
            <person name="Shu S."/>
            <person name="Goodstein D."/>
            <person name="Barry K."/>
            <person name="Futrell-Griggs M."/>
            <person name="Abernathy B."/>
            <person name="Du J."/>
            <person name="Tian Z."/>
            <person name="Zhu L."/>
            <person name="Gill N."/>
            <person name="Joshi T."/>
            <person name="Libault M."/>
            <person name="Sethuraman A."/>
            <person name="Zhang X."/>
            <person name="Shinozaki K."/>
            <person name="Nguyen H."/>
            <person name="Wing R."/>
            <person name="Cregan P."/>
            <person name="Specht J."/>
            <person name="Grimwood J."/>
            <person name="Rokhsar D."/>
            <person name="Stacey G."/>
            <person name="Shoemaker R."/>
            <person name="Jackson S."/>
        </authorList>
    </citation>
    <scope>NUCLEOTIDE SEQUENCE</scope>
    <source>
        <tissue evidence="2">Callus</tissue>
    </source>
</reference>
<dbReference type="PaxDb" id="3847-GLYMA10G39860.1"/>
<dbReference type="Proteomes" id="UP000008827">
    <property type="component" value="Chromosome 10"/>
</dbReference>
<sequence>MQTLTSPTSSEINRNHTTSSLNSPNPAPQFSVICYTCSSHICICTPPLSSISHI</sequence>
<organism evidence="2">
    <name type="scientific">Glycine max</name>
    <name type="common">Soybean</name>
    <name type="synonym">Glycine hispida</name>
    <dbReference type="NCBI Taxonomy" id="3847"/>
    <lineage>
        <taxon>Eukaryota</taxon>
        <taxon>Viridiplantae</taxon>
        <taxon>Streptophyta</taxon>
        <taxon>Embryophyta</taxon>
        <taxon>Tracheophyta</taxon>
        <taxon>Spermatophyta</taxon>
        <taxon>Magnoliopsida</taxon>
        <taxon>eudicotyledons</taxon>
        <taxon>Gunneridae</taxon>
        <taxon>Pentapetalae</taxon>
        <taxon>rosids</taxon>
        <taxon>fabids</taxon>
        <taxon>Fabales</taxon>
        <taxon>Fabaceae</taxon>
        <taxon>Papilionoideae</taxon>
        <taxon>50 kb inversion clade</taxon>
        <taxon>NPAAA clade</taxon>
        <taxon>indigoferoid/millettioid clade</taxon>
        <taxon>Phaseoleae</taxon>
        <taxon>Glycine</taxon>
        <taxon>Glycine subgen. Soja</taxon>
    </lineage>
</organism>
<feature type="compositionally biased region" description="Polar residues" evidence="1">
    <location>
        <begin position="1"/>
        <end position="24"/>
    </location>
</feature>
<protein>
    <submittedName>
        <fullName evidence="2 3">Uncharacterized protein</fullName>
    </submittedName>
</protein>
<name>K7LLD4_SOYBN</name>
<dbReference type="InParanoid" id="K7LLD4"/>
<dbReference type="AlphaFoldDB" id="K7LLD4"/>
<reference evidence="2 3" key="1">
    <citation type="journal article" date="2010" name="Nature">
        <title>Genome sequence of the palaeopolyploid soybean.</title>
        <authorList>
            <person name="Schmutz J."/>
            <person name="Cannon S.B."/>
            <person name="Schlueter J."/>
            <person name="Ma J."/>
            <person name="Mitros T."/>
            <person name="Nelson W."/>
            <person name="Hyten D.L."/>
            <person name="Song Q."/>
            <person name="Thelen J.J."/>
            <person name="Cheng J."/>
            <person name="Xu D."/>
            <person name="Hellsten U."/>
            <person name="May G.D."/>
            <person name="Yu Y."/>
            <person name="Sakurai T."/>
            <person name="Umezawa T."/>
            <person name="Bhattacharyya M.K."/>
            <person name="Sandhu D."/>
            <person name="Valliyodan B."/>
            <person name="Lindquist E."/>
            <person name="Peto M."/>
            <person name="Grant D."/>
            <person name="Shu S."/>
            <person name="Goodstein D."/>
            <person name="Barry K."/>
            <person name="Futrell-Griggs M."/>
            <person name="Abernathy B."/>
            <person name="Du J."/>
            <person name="Tian Z."/>
            <person name="Zhu L."/>
            <person name="Gill N."/>
            <person name="Joshi T."/>
            <person name="Libault M."/>
            <person name="Sethuraman A."/>
            <person name="Zhang X.-C."/>
            <person name="Shinozaki K."/>
            <person name="Nguyen H.T."/>
            <person name="Wing R.A."/>
            <person name="Cregan P."/>
            <person name="Specht J."/>
            <person name="Grimwood J."/>
            <person name="Rokhsar D."/>
            <person name="Stacey G."/>
            <person name="Shoemaker R.C."/>
            <person name="Jackson S.A."/>
        </authorList>
    </citation>
    <scope>NUCLEOTIDE SEQUENCE [LARGE SCALE GENOMIC DNA]</scope>
    <source>
        <strain evidence="3">cv. Williams 82</strain>
        <tissue evidence="2">Callus</tissue>
    </source>
</reference>
<feature type="region of interest" description="Disordered" evidence="1">
    <location>
        <begin position="1"/>
        <end position="27"/>
    </location>
</feature>
<dbReference type="EMBL" id="CM000843">
    <property type="protein sequence ID" value="KRH35600.1"/>
    <property type="molecule type" value="Genomic_DNA"/>
</dbReference>
<keyword evidence="4" id="KW-1185">Reference proteome</keyword>
<reference evidence="3" key="2">
    <citation type="submission" date="2018-02" db="UniProtKB">
        <authorList>
            <consortium name="EnsemblPlants"/>
        </authorList>
    </citation>
    <scope>IDENTIFICATION</scope>
    <source>
        <strain evidence="3">Williams 82</strain>
    </source>
</reference>
<gene>
    <name evidence="2" type="ORF">GLYMA_10G252600</name>
</gene>
<evidence type="ECO:0000313" key="4">
    <source>
        <dbReference type="Proteomes" id="UP000008827"/>
    </source>
</evidence>
<evidence type="ECO:0000313" key="3">
    <source>
        <dbReference type="EnsemblPlants" id="KRH35600"/>
    </source>
</evidence>
<dbReference type="Gramene" id="KRH35600">
    <property type="protein sequence ID" value="KRH35600"/>
    <property type="gene ID" value="GLYMA_10G252600"/>
</dbReference>
<proteinExistence type="predicted"/>